<accession>A0A443S910</accession>
<dbReference type="PANTHER" id="PTHR14684">
    <property type="entry name" value="THIOREDOXIN DOMAIN-CONTAINING PROTEIN 15"/>
    <property type="match status" value="1"/>
</dbReference>
<dbReference type="Gene3D" id="3.40.30.10">
    <property type="entry name" value="Glutaredoxin"/>
    <property type="match status" value="1"/>
</dbReference>
<organism evidence="1 2">
    <name type="scientific">Leptotrombidium deliense</name>
    <dbReference type="NCBI Taxonomy" id="299467"/>
    <lineage>
        <taxon>Eukaryota</taxon>
        <taxon>Metazoa</taxon>
        <taxon>Ecdysozoa</taxon>
        <taxon>Arthropoda</taxon>
        <taxon>Chelicerata</taxon>
        <taxon>Arachnida</taxon>
        <taxon>Acari</taxon>
        <taxon>Acariformes</taxon>
        <taxon>Trombidiformes</taxon>
        <taxon>Prostigmata</taxon>
        <taxon>Anystina</taxon>
        <taxon>Parasitengona</taxon>
        <taxon>Trombiculoidea</taxon>
        <taxon>Trombiculidae</taxon>
        <taxon>Leptotrombidium</taxon>
    </lineage>
</organism>
<dbReference type="OrthoDB" id="1899781at2759"/>
<name>A0A443S910_9ACAR</name>
<comment type="caution">
    <text evidence="1">The sequence shown here is derived from an EMBL/GenBank/DDBJ whole genome shotgun (WGS) entry which is preliminary data.</text>
</comment>
<gene>
    <name evidence="1" type="ORF">B4U80_07771</name>
</gene>
<sequence>MKVERNLHIYMKITLQVKLVNSSVLMDYLKAHSNTTKSECVLVMFYYRWCVFSTNAAVYYNALARIYPQLHVLAIDAYIHNRLTTLLVSICDLAWLEFP</sequence>
<proteinExistence type="predicted"/>
<dbReference type="InterPro" id="IPR036249">
    <property type="entry name" value="Thioredoxin-like_sf"/>
</dbReference>
<dbReference type="PANTHER" id="PTHR14684:SF2">
    <property type="entry name" value="THIOREDOXIN DOMAIN-CONTAINING PROTEIN 15"/>
    <property type="match status" value="1"/>
</dbReference>
<evidence type="ECO:0000313" key="1">
    <source>
        <dbReference type="EMBL" id="RWS24048.1"/>
    </source>
</evidence>
<dbReference type="SUPFAM" id="SSF52833">
    <property type="entry name" value="Thioredoxin-like"/>
    <property type="match status" value="1"/>
</dbReference>
<protein>
    <submittedName>
        <fullName evidence="1">Thioredoxin domain-containing protein 15-like protein</fullName>
    </submittedName>
</protein>
<dbReference type="Proteomes" id="UP000288716">
    <property type="component" value="Unassembled WGS sequence"/>
</dbReference>
<dbReference type="STRING" id="299467.A0A443S910"/>
<dbReference type="InterPro" id="IPR042418">
    <property type="entry name" value="TXNDC15"/>
</dbReference>
<reference evidence="1 2" key="1">
    <citation type="journal article" date="2018" name="Gigascience">
        <title>Genomes of trombidid mites reveal novel predicted allergens and laterally-transferred genes associated with secondary metabolism.</title>
        <authorList>
            <person name="Dong X."/>
            <person name="Chaisiri K."/>
            <person name="Xia D."/>
            <person name="Armstrong S.D."/>
            <person name="Fang Y."/>
            <person name="Donnelly M.J."/>
            <person name="Kadowaki T."/>
            <person name="McGarry J.W."/>
            <person name="Darby A.C."/>
            <person name="Makepeace B.L."/>
        </authorList>
    </citation>
    <scope>NUCLEOTIDE SEQUENCE [LARGE SCALE GENOMIC DNA]</scope>
    <source>
        <strain evidence="1">UoL-UT</strain>
    </source>
</reference>
<dbReference type="GO" id="GO:0005929">
    <property type="term" value="C:cilium"/>
    <property type="evidence" value="ECO:0007669"/>
    <property type="project" value="TreeGrafter"/>
</dbReference>
<dbReference type="AlphaFoldDB" id="A0A443S910"/>
<dbReference type="GO" id="GO:0060271">
    <property type="term" value="P:cilium assembly"/>
    <property type="evidence" value="ECO:0007669"/>
    <property type="project" value="TreeGrafter"/>
</dbReference>
<feature type="non-terminal residue" evidence="1">
    <location>
        <position position="99"/>
    </location>
</feature>
<keyword evidence="2" id="KW-1185">Reference proteome</keyword>
<evidence type="ECO:0000313" key="2">
    <source>
        <dbReference type="Proteomes" id="UP000288716"/>
    </source>
</evidence>
<dbReference type="VEuPathDB" id="VectorBase:LDEU007992"/>
<dbReference type="EMBL" id="NCKV01005472">
    <property type="protein sequence ID" value="RWS24048.1"/>
    <property type="molecule type" value="Genomic_DNA"/>
</dbReference>